<evidence type="ECO:0000256" key="1">
    <source>
        <dbReference type="SAM" id="MobiDB-lite"/>
    </source>
</evidence>
<proteinExistence type="predicted"/>
<evidence type="ECO:0000313" key="2">
    <source>
        <dbReference type="EMBL" id="GBP35527.1"/>
    </source>
</evidence>
<sequence length="307" mass="35291">MNEVLDRACWKLRMLSMFRLLIEVSSRWTSSLLKYSIMTNTEYESPRREKNICRYRADPALYRFMSKSDIKLLFTKHPRISFVYRDANLNKPNGSSKTRVTSPVRLPPLRPRDAIKRRSTSPTYFRRESSVREFLAFAARGRGANRANERRARANYRRARLGARRLRLTAPRARASPTPPGEPRPSSSPVGKFQELSFFQNKFYLLPLALQPQTLLNAFLEQVTIKALNKTTEDTTTVEGARPQRGALVYPRPSRSNCKLGIERFPIRPAVPYCITSTILIAQSVRLQRGRDGHRSSGLHVPESREP</sequence>
<gene>
    <name evidence="2" type="ORF">EVAR_17388_1</name>
</gene>
<dbReference type="Proteomes" id="UP000299102">
    <property type="component" value="Unassembled WGS sequence"/>
</dbReference>
<organism evidence="2 3">
    <name type="scientific">Eumeta variegata</name>
    <name type="common">Bagworm moth</name>
    <name type="synonym">Eumeta japonica</name>
    <dbReference type="NCBI Taxonomy" id="151549"/>
    <lineage>
        <taxon>Eukaryota</taxon>
        <taxon>Metazoa</taxon>
        <taxon>Ecdysozoa</taxon>
        <taxon>Arthropoda</taxon>
        <taxon>Hexapoda</taxon>
        <taxon>Insecta</taxon>
        <taxon>Pterygota</taxon>
        <taxon>Neoptera</taxon>
        <taxon>Endopterygota</taxon>
        <taxon>Lepidoptera</taxon>
        <taxon>Glossata</taxon>
        <taxon>Ditrysia</taxon>
        <taxon>Tineoidea</taxon>
        <taxon>Psychidae</taxon>
        <taxon>Oiketicinae</taxon>
        <taxon>Eumeta</taxon>
    </lineage>
</organism>
<feature type="region of interest" description="Disordered" evidence="1">
    <location>
        <begin position="167"/>
        <end position="190"/>
    </location>
</feature>
<name>A0A4C1VB76_EUMVA</name>
<accession>A0A4C1VB76</accession>
<evidence type="ECO:0000313" key="3">
    <source>
        <dbReference type="Proteomes" id="UP000299102"/>
    </source>
</evidence>
<keyword evidence="3" id="KW-1185">Reference proteome</keyword>
<comment type="caution">
    <text evidence="2">The sequence shown here is derived from an EMBL/GenBank/DDBJ whole genome shotgun (WGS) entry which is preliminary data.</text>
</comment>
<protein>
    <submittedName>
        <fullName evidence="2">Uncharacterized protein</fullName>
    </submittedName>
</protein>
<dbReference type="EMBL" id="BGZK01000305">
    <property type="protein sequence ID" value="GBP35527.1"/>
    <property type="molecule type" value="Genomic_DNA"/>
</dbReference>
<reference evidence="2 3" key="1">
    <citation type="journal article" date="2019" name="Commun. Biol.">
        <title>The bagworm genome reveals a unique fibroin gene that provides high tensile strength.</title>
        <authorList>
            <person name="Kono N."/>
            <person name="Nakamura H."/>
            <person name="Ohtoshi R."/>
            <person name="Tomita M."/>
            <person name="Numata K."/>
            <person name="Arakawa K."/>
        </authorList>
    </citation>
    <scope>NUCLEOTIDE SEQUENCE [LARGE SCALE GENOMIC DNA]</scope>
</reference>
<dbReference type="AlphaFoldDB" id="A0A4C1VB76"/>